<dbReference type="GO" id="GO:0003841">
    <property type="term" value="F:1-acylglycerol-3-phosphate O-acyltransferase activity"/>
    <property type="evidence" value="ECO:0007669"/>
    <property type="project" value="TreeGrafter"/>
</dbReference>
<dbReference type="Pfam" id="PF01553">
    <property type="entry name" value="Acyltransferase"/>
    <property type="match status" value="1"/>
</dbReference>
<keyword evidence="1 4" id="KW-0808">Transferase</keyword>
<name>A0A5R9EJJ6_9LACT</name>
<accession>A0A5R9EJJ6</accession>
<dbReference type="Proteomes" id="UP000306420">
    <property type="component" value="Unassembled WGS sequence"/>
</dbReference>
<protein>
    <submittedName>
        <fullName evidence="4">1-acyl-sn-glycerol-3-phosphate acyltransferase</fullName>
    </submittedName>
</protein>
<reference evidence="4 5" key="1">
    <citation type="submission" date="2019-05" db="EMBL/GenBank/DDBJ databases">
        <title>The metagenome of a microbial culture collection derived from dairy environment covers the genomic content of the human microbiome.</title>
        <authorList>
            <person name="Roder T."/>
            <person name="Wuthrich D."/>
            <person name="Sattari Z."/>
            <person name="Von Ah U."/>
            <person name="Bar C."/>
            <person name="Ronchi F."/>
            <person name="Macpherson A.J."/>
            <person name="Ganal-Vonarburg S.C."/>
            <person name="Bruggmann R."/>
            <person name="Vergeres G."/>
        </authorList>
    </citation>
    <scope>NUCLEOTIDE SEQUENCE [LARGE SCALE GENOMIC DNA]</scope>
    <source>
        <strain evidence="4 5">FAM 24227</strain>
    </source>
</reference>
<evidence type="ECO:0000256" key="2">
    <source>
        <dbReference type="ARBA" id="ARBA00023315"/>
    </source>
</evidence>
<dbReference type="RefSeq" id="WP_138403663.1">
    <property type="nucleotide sequence ID" value="NZ_VBSP01000003.1"/>
</dbReference>
<evidence type="ECO:0000313" key="4">
    <source>
        <dbReference type="EMBL" id="TLQ49132.1"/>
    </source>
</evidence>
<dbReference type="AlphaFoldDB" id="A0A5R9EJJ6"/>
<dbReference type="SUPFAM" id="SSF69593">
    <property type="entry name" value="Glycerol-3-phosphate (1)-acyltransferase"/>
    <property type="match status" value="1"/>
</dbReference>
<feature type="domain" description="Phospholipid/glycerol acyltransferase" evidence="3">
    <location>
        <begin position="35"/>
        <end position="145"/>
    </location>
</feature>
<dbReference type="CDD" id="cd07989">
    <property type="entry name" value="LPLAT_AGPAT-like"/>
    <property type="match status" value="1"/>
</dbReference>
<dbReference type="SMART" id="SM00563">
    <property type="entry name" value="PlsC"/>
    <property type="match status" value="1"/>
</dbReference>
<dbReference type="GO" id="GO:0006654">
    <property type="term" value="P:phosphatidic acid biosynthetic process"/>
    <property type="evidence" value="ECO:0007669"/>
    <property type="project" value="TreeGrafter"/>
</dbReference>
<evidence type="ECO:0000259" key="3">
    <source>
        <dbReference type="SMART" id="SM00563"/>
    </source>
</evidence>
<comment type="caution">
    <text evidence="4">The sequence shown here is derived from an EMBL/GenBank/DDBJ whole genome shotgun (WGS) entry which is preliminary data.</text>
</comment>
<proteinExistence type="predicted"/>
<sequence>MNLYSFLLFIVKYIVYIFNGKPYVVGQENLSKDAAIIASTHRHWLDPIFLAMVVEPTEIAFMAKDTLFKNKIFRYLLPKLNVFPVKREKPSPKSLRRGVEVMNEENKHLGIFPTGSRYSTEVKGGTAFIQRLSKKDIIPIALQPPMNAKEFFLRKKAKVAIGEPISFDDSKKYTREELKQIDIAIAEAFDKLDKQLDPDYEYIPNKKD</sequence>
<dbReference type="PANTHER" id="PTHR10434">
    <property type="entry name" value="1-ACYL-SN-GLYCEROL-3-PHOSPHATE ACYLTRANSFERASE"/>
    <property type="match status" value="1"/>
</dbReference>
<evidence type="ECO:0000313" key="5">
    <source>
        <dbReference type="Proteomes" id="UP000306420"/>
    </source>
</evidence>
<dbReference type="OrthoDB" id="9803035at2"/>
<gene>
    <name evidence="4" type="ORF">FEZ33_01705</name>
</gene>
<evidence type="ECO:0000256" key="1">
    <source>
        <dbReference type="ARBA" id="ARBA00022679"/>
    </source>
</evidence>
<dbReference type="InterPro" id="IPR002123">
    <property type="entry name" value="Plipid/glycerol_acylTrfase"/>
</dbReference>
<organism evidence="4 5">
    <name type="scientific">Ruoffia tabacinasalis</name>
    <dbReference type="NCBI Taxonomy" id="87458"/>
    <lineage>
        <taxon>Bacteria</taxon>
        <taxon>Bacillati</taxon>
        <taxon>Bacillota</taxon>
        <taxon>Bacilli</taxon>
        <taxon>Lactobacillales</taxon>
        <taxon>Aerococcaceae</taxon>
        <taxon>Ruoffia</taxon>
    </lineage>
</organism>
<dbReference type="EMBL" id="VBSP01000003">
    <property type="protein sequence ID" value="TLQ49132.1"/>
    <property type="molecule type" value="Genomic_DNA"/>
</dbReference>
<keyword evidence="2 4" id="KW-0012">Acyltransferase</keyword>
<dbReference type="PANTHER" id="PTHR10434:SF40">
    <property type="entry name" value="1-ACYL-SN-GLYCEROL-3-PHOSPHATE ACYLTRANSFERASE"/>
    <property type="match status" value="1"/>
</dbReference>